<evidence type="ECO:0000256" key="5">
    <source>
        <dbReference type="ARBA" id="ARBA00023242"/>
    </source>
</evidence>
<dbReference type="Pfam" id="PF00319">
    <property type="entry name" value="SRF-TF"/>
    <property type="match status" value="1"/>
</dbReference>
<dbReference type="InterPro" id="IPR050142">
    <property type="entry name" value="MADS-box/MEF2_TF"/>
</dbReference>
<dbReference type="PRINTS" id="PR00404">
    <property type="entry name" value="MADSDOMAIN"/>
</dbReference>
<evidence type="ECO:0000256" key="2">
    <source>
        <dbReference type="ARBA" id="ARBA00023015"/>
    </source>
</evidence>
<evidence type="ECO:0000259" key="7">
    <source>
        <dbReference type="PROSITE" id="PS50066"/>
    </source>
</evidence>
<evidence type="ECO:0000256" key="3">
    <source>
        <dbReference type="ARBA" id="ARBA00023125"/>
    </source>
</evidence>
<reference evidence="8 9" key="1">
    <citation type="journal article" date="2018" name="PLoS Genet.">
        <title>Population sequencing reveals clonal diversity and ancestral inbreeding in the grapevine cultivar Chardonnay.</title>
        <authorList>
            <person name="Roach M.J."/>
            <person name="Johnson D.L."/>
            <person name="Bohlmann J."/>
            <person name="van Vuuren H.J."/>
            <person name="Jones S.J."/>
            <person name="Pretorius I.S."/>
            <person name="Schmidt S.A."/>
            <person name="Borneman A.R."/>
        </authorList>
    </citation>
    <scope>NUCLEOTIDE SEQUENCE [LARGE SCALE GENOMIC DNA]</scope>
    <source>
        <strain evidence="9">cv. Chardonnay</strain>
        <tissue evidence="8">Leaf</tissue>
    </source>
</reference>
<dbReference type="OrthoDB" id="1898716at2759"/>
<dbReference type="CDD" id="cd00265">
    <property type="entry name" value="MADS_MEF2_like"/>
    <property type="match status" value="1"/>
</dbReference>
<gene>
    <name evidence="8" type="primary">AGL66_1</name>
    <name evidence="8" type="ORF">CK203_078883</name>
</gene>
<evidence type="ECO:0000256" key="4">
    <source>
        <dbReference type="ARBA" id="ARBA00023163"/>
    </source>
</evidence>
<keyword evidence="2" id="KW-0805">Transcription regulation</keyword>
<dbReference type="PANTHER" id="PTHR48019">
    <property type="entry name" value="SERUM RESPONSE FACTOR HOMOLOG"/>
    <property type="match status" value="1"/>
</dbReference>
<keyword evidence="3" id="KW-0238">DNA-binding</keyword>
<dbReference type="SMART" id="SM00432">
    <property type="entry name" value="MADS"/>
    <property type="match status" value="1"/>
</dbReference>
<dbReference type="InterPro" id="IPR002100">
    <property type="entry name" value="TF_MADSbox"/>
</dbReference>
<dbReference type="EMBL" id="QGNW01001055">
    <property type="protein sequence ID" value="RVW57498.1"/>
    <property type="molecule type" value="Genomic_DNA"/>
</dbReference>
<dbReference type="GO" id="GO:0045944">
    <property type="term" value="P:positive regulation of transcription by RNA polymerase II"/>
    <property type="evidence" value="ECO:0007669"/>
    <property type="project" value="InterPro"/>
</dbReference>
<proteinExistence type="predicted"/>
<protein>
    <submittedName>
        <fullName evidence="8">Agamous-like MADS-box protein AGL66</fullName>
    </submittedName>
</protein>
<keyword evidence="4" id="KW-0804">Transcription</keyword>
<accession>A0A438FBZ0</accession>
<feature type="region of interest" description="Disordered" evidence="6">
    <location>
        <begin position="284"/>
        <end position="323"/>
    </location>
</feature>
<evidence type="ECO:0000256" key="1">
    <source>
        <dbReference type="ARBA" id="ARBA00004123"/>
    </source>
</evidence>
<dbReference type="PROSITE" id="PS50066">
    <property type="entry name" value="MADS_BOX_2"/>
    <property type="match status" value="1"/>
</dbReference>
<dbReference type="GO" id="GO:0005634">
    <property type="term" value="C:nucleus"/>
    <property type="evidence" value="ECO:0007669"/>
    <property type="project" value="UniProtKB-SubCell"/>
</dbReference>
<comment type="caution">
    <text evidence="8">The sequence shown here is derived from an EMBL/GenBank/DDBJ whole genome shotgun (WGS) entry which is preliminary data.</text>
</comment>
<evidence type="ECO:0000313" key="8">
    <source>
        <dbReference type="EMBL" id="RVW57498.1"/>
    </source>
</evidence>
<dbReference type="AlphaFoldDB" id="A0A438FBZ0"/>
<dbReference type="SUPFAM" id="SSF55455">
    <property type="entry name" value="SRF-like"/>
    <property type="match status" value="1"/>
</dbReference>
<evidence type="ECO:0000256" key="6">
    <source>
        <dbReference type="SAM" id="MobiDB-lite"/>
    </source>
</evidence>
<dbReference type="InterPro" id="IPR036879">
    <property type="entry name" value="TF_MADSbox_sf"/>
</dbReference>
<dbReference type="GO" id="GO:0046983">
    <property type="term" value="F:protein dimerization activity"/>
    <property type="evidence" value="ECO:0007669"/>
    <property type="project" value="InterPro"/>
</dbReference>
<dbReference type="Gene3D" id="3.40.1810.10">
    <property type="entry name" value="Transcription factor, MADS-box"/>
    <property type="match status" value="1"/>
</dbReference>
<organism evidence="8 9">
    <name type="scientific">Vitis vinifera</name>
    <name type="common">Grape</name>
    <dbReference type="NCBI Taxonomy" id="29760"/>
    <lineage>
        <taxon>Eukaryota</taxon>
        <taxon>Viridiplantae</taxon>
        <taxon>Streptophyta</taxon>
        <taxon>Embryophyta</taxon>
        <taxon>Tracheophyta</taxon>
        <taxon>Spermatophyta</taxon>
        <taxon>Magnoliopsida</taxon>
        <taxon>eudicotyledons</taxon>
        <taxon>Gunneridae</taxon>
        <taxon>Pentapetalae</taxon>
        <taxon>rosids</taxon>
        <taxon>Vitales</taxon>
        <taxon>Vitaceae</taxon>
        <taxon>Viteae</taxon>
        <taxon>Vitis</taxon>
    </lineage>
</organism>
<name>A0A438FBZ0_VITVI</name>
<sequence length="323" mass="34926">MGRQRVEIKKIENKAVRQVTFAKRRNGLLKKAYEISTLCDIEVALLAFSPSGKPTIFGGKKRFDQIFAHYINLPEYQEGGGNEMFVDAQMEEIQRDMNTVGNQFEEVITQLKYYEEIPSYIKTQALEANHRGPQPEKNYLAAPLLEKPVQVPNAEMLTGGGQSQAPDVGLLTGGGHANTSRASAVAGGGGVISANATTVGGSSIYNINSKSTVPQTSMLNFVDSNGPSPTRNQQQYLNGILPQAPLFLLEDRNLVAHPLTNEGNEVRSYYLELARRMGLPLPGLTIGNAPTGAQHDPPGRGGPDGRAGPSGQASFQATRHPRD</sequence>
<keyword evidence="5" id="KW-0539">Nucleus</keyword>
<evidence type="ECO:0000313" key="9">
    <source>
        <dbReference type="Proteomes" id="UP000288805"/>
    </source>
</evidence>
<comment type="subcellular location">
    <subcellularLocation>
        <location evidence="1">Nucleus</location>
    </subcellularLocation>
</comment>
<dbReference type="GO" id="GO:0000977">
    <property type="term" value="F:RNA polymerase II transcription regulatory region sequence-specific DNA binding"/>
    <property type="evidence" value="ECO:0007669"/>
    <property type="project" value="InterPro"/>
</dbReference>
<dbReference type="Proteomes" id="UP000288805">
    <property type="component" value="Unassembled WGS sequence"/>
</dbReference>
<dbReference type="InterPro" id="IPR033896">
    <property type="entry name" value="MEF2-like_N"/>
</dbReference>
<feature type="domain" description="MADS-box" evidence="7">
    <location>
        <begin position="1"/>
        <end position="61"/>
    </location>
</feature>